<name>A0AAN1XYS8_UNVUL</name>
<dbReference type="GO" id="GO:0005737">
    <property type="term" value="C:cytoplasm"/>
    <property type="evidence" value="ECO:0007669"/>
    <property type="project" value="UniProtKB-ARBA"/>
</dbReference>
<dbReference type="CDD" id="cd18095">
    <property type="entry name" value="SpoU-like_rRNA-MTase"/>
    <property type="match status" value="1"/>
</dbReference>
<dbReference type="Gene3D" id="3.40.1280.10">
    <property type="match status" value="1"/>
</dbReference>
<dbReference type="EMBL" id="AP025523">
    <property type="protein sequence ID" value="BDE07863.1"/>
    <property type="molecule type" value="Genomic_DNA"/>
</dbReference>
<evidence type="ECO:0000256" key="3">
    <source>
        <dbReference type="ARBA" id="ARBA00022679"/>
    </source>
</evidence>
<dbReference type="Pfam" id="PF22435">
    <property type="entry name" value="MRM3-like_sub_bind"/>
    <property type="match status" value="1"/>
</dbReference>
<organism evidence="5 6">
    <name type="scientific">Vulcanimicrobium alpinum</name>
    <dbReference type="NCBI Taxonomy" id="3016050"/>
    <lineage>
        <taxon>Bacteria</taxon>
        <taxon>Bacillati</taxon>
        <taxon>Vulcanimicrobiota</taxon>
        <taxon>Vulcanimicrobiia</taxon>
        <taxon>Vulcanimicrobiales</taxon>
        <taxon>Vulcanimicrobiaceae</taxon>
        <taxon>Vulcanimicrobium</taxon>
    </lineage>
</organism>
<dbReference type="SUPFAM" id="SSF75217">
    <property type="entry name" value="alpha/beta knot"/>
    <property type="match status" value="1"/>
</dbReference>
<evidence type="ECO:0000313" key="6">
    <source>
        <dbReference type="Proteomes" id="UP001317532"/>
    </source>
</evidence>
<proteinExistence type="inferred from homology"/>
<dbReference type="GO" id="GO:0008173">
    <property type="term" value="F:RNA methyltransferase activity"/>
    <property type="evidence" value="ECO:0007669"/>
    <property type="project" value="InterPro"/>
</dbReference>
<keyword evidence="2 5" id="KW-0489">Methyltransferase</keyword>
<feature type="domain" description="RNA 2-O ribose methyltransferase substrate binding" evidence="4">
    <location>
        <begin position="54"/>
        <end position="129"/>
    </location>
</feature>
<dbReference type="InterPro" id="IPR001537">
    <property type="entry name" value="SpoU_MeTrfase"/>
</dbReference>
<dbReference type="InterPro" id="IPR051259">
    <property type="entry name" value="rRNA_Methyltransferase"/>
</dbReference>
<dbReference type="Gene3D" id="3.30.1330.30">
    <property type="match status" value="1"/>
</dbReference>
<sequence>MPQGPAYFRRGAGSAAGTGERLRVPTTLSPQNPRIALAHDLRTPAARRDQGRFVIEGLTMLEEARRSAVRPLELYINDEHRAAVPAERFAAYEQDGTEVFIVPARAMARISDLDAPPAVAAVVPLPRWTAAEILARPGPVLLLAGVNDPGNAGTLVRSAEAFGAAGVLFGRGGADPFGPKVVRATMGSIFRLPVALVDAEELPAAAAAAGRPVIATDVDGEDLGAAPLPANAILAVGNERRGVRDWLPRWDRAVRIPQRATAESLNAAVAGSIVLYVASRVK</sequence>
<dbReference type="KEGG" id="vab:WPS_31390"/>
<dbReference type="InterPro" id="IPR029026">
    <property type="entry name" value="tRNA_m1G_MTases_N"/>
</dbReference>
<comment type="similarity">
    <text evidence="1">Belongs to the class IV-like SAM-binding methyltransferase superfamily. RNA methyltransferase TrmH family.</text>
</comment>
<dbReference type="Pfam" id="PF00588">
    <property type="entry name" value="SpoU_methylase"/>
    <property type="match status" value="1"/>
</dbReference>
<dbReference type="GO" id="GO:0006396">
    <property type="term" value="P:RNA processing"/>
    <property type="evidence" value="ECO:0007669"/>
    <property type="project" value="InterPro"/>
</dbReference>
<dbReference type="SUPFAM" id="SSF55315">
    <property type="entry name" value="L30e-like"/>
    <property type="match status" value="1"/>
</dbReference>
<dbReference type="InterPro" id="IPR053888">
    <property type="entry name" value="MRM3-like_sub_bind"/>
</dbReference>
<evidence type="ECO:0000313" key="5">
    <source>
        <dbReference type="EMBL" id="BDE07863.1"/>
    </source>
</evidence>
<evidence type="ECO:0000256" key="1">
    <source>
        <dbReference type="ARBA" id="ARBA00007228"/>
    </source>
</evidence>
<dbReference type="PANTHER" id="PTHR43191">
    <property type="entry name" value="RRNA METHYLTRANSFERASE 3"/>
    <property type="match status" value="1"/>
</dbReference>
<dbReference type="Proteomes" id="UP001317532">
    <property type="component" value="Chromosome"/>
</dbReference>
<keyword evidence="3" id="KW-0808">Transferase</keyword>
<dbReference type="InterPro" id="IPR013123">
    <property type="entry name" value="SpoU_subst-bd"/>
</dbReference>
<dbReference type="InterPro" id="IPR029064">
    <property type="entry name" value="Ribosomal_eL30-like_sf"/>
</dbReference>
<evidence type="ECO:0000259" key="4">
    <source>
        <dbReference type="SMART" id="SM00967"/>
    </source>
</evidence>
<protein>
    <submittedName>
        <fullName evidence="5">23S rRNA methyltransferase</fullName>
    </submittedName>
</protein>
<dbReference type="InterPro" id="IPR029028">
    <property type="entry name" value="Alpha/beta_knot_MTases"/>
</dbReference>
<evidence type="ECO:0000256" key="2">
    <source>
        <dbReference type="ARBA" id="ARBA00022603"/>
    </source>
</evidence>
<reference evidence="5 6" key="1">
    <citation type="journal article" date="2022" name="ISME Commun">
        <title>Vulcanimicrobium alpinus gen. nov. sp. nov., the first cultivated representative of the candidate phylum 'Eremiobacterota', is a metabolically versatile aerobic anoxygenic phototroph.</title>
        <authorList>
            <person name="Yabe S."/>
            <person name="Muto K."/>
            <person name="Abe K."/>
            <person name="Yokota A."/>
            <person name="Staudigel H."/>
            <person name="Tebo B.M."/>
        </authorList>
    </citation>
    <scope>NUCLEOTIDE SEQUENCE [LARGE SCALE GENOMIC DNA]</scope>
    <source>
        <strain evidence="5 6">WC8-2</strain>
    </source>
</reference>
<dbReference type="AlphaFoldDB" id="A0AAN1XYS8"/>
<dbReference type="GO" id="GO:0003723">
    <property type="term" value="F:RNA binding"/>
    <property type="evidence" value="ECO:0007669"/>
    <property type="project" value="InterPro"/>
</dbReference>
<dbReference type="PANTHER" id="PTHR43191:SF2">
    <property type="entry name" value="RRNA METHYLTRANSFERASE 3, MITOCHONDRIAL"/>
    <property type="match status" value="1"/>
</dbReference>
<keyword evidence="6" id="KW-1185">Reference proteome</keyword>
<accession>A0AAN1XYS8</accession>
<dbReference type="GO" id="GO:0032259">
    <property type="term" value="P:methylation"/>
    <property type="evidence" value="ECO:0007669"/>
    <property type="project" value="UniProtKB-KW"/>
</dbReference>
<dbReference type="SMART" id="SM00967">
    <property type="entry name" value="SpoU_sub_bind"/>
    <property type="match status" value="1"/>
</dbReference>
<gene>
    <name evidence="5" type="ORF">WPS_31390</name>
</gene>